<evidence type="ECO:0000313" key="10">
    <source>
        <dbReference type="EMBL" id="AUM13915.1"/>
    </source>
</evidence>
<feature type="binding site" evidence="8">
    <location>
        <position position="54"/>
    </location>
    <ligand>
        <name>[4Fe-4S] cluster</name>
        <dbReference type="ChEBI" id="CHEBI:49883"/>
        <label>1</label>
    </ligand>
</feature>
<dbReference type="CDD" id="cd10564">
    <property type="entry name" value="NapF_like"/>
    <property type="match status" value="1"/>
</dbReference>
<evidence type="ECO:0000256" key="1">
    <source>
        <dbReference type="ARBA" id="ARBA00022448"/>
    </source>
</evidence>
<comment type="subunit">
    <text evidence="8">Interacts with the cytoplasmic NapA precursor.</text>
</comment>
<feature type="domain" description="4Fe-4S ferredoxin-type" evidence="9">
    <location>
        <begin position="65"/>
        <end position="96"/>
    </location>
</feature>
<dbReference type="PANTHER" id="PTHR43687">
    <property type="entry name" value="ADENYLYLSULFATE REDUCTASE, BETA SUBUNIT"/>
    <property type="match status" value="1"/>
</dbReference>
<feature type="binding site" evidence="8">
    <location>
        <position position="47"/>
    </location>
    <ligand>
        <name>[4Fe-4S] cluster</name>
        <dbReference type="ChEBI" id="CHEBI:49883"/>
        <label>1</label>
    </ligand>
</feature>
<feature type="binding site" evidence="8">
    <location>
        <position position="44"/>
    </location>
    <ligand>
        <name>[4Fe-4S] cluster</name>
        <dbReference type="ChEBI" id="CHEBI:49883"/>
        <label>1</label>
    </ligand>
</feature>
<keyword evidence="8" id="KW-0963">Cytoplasm</keyword>
<dbReference type="InterPro" id="IPR017900">
    <property type="entry name" value="4Fe4S_Fe_S_CS"/>
</dbReference>
<sequence>MDASRRHFLRGHFSTGTPAAPINNGQAPIRLPWVISESVFLDGCTRCGDCISACPQHIVVKGDGGFPQLDFTNQECTFCGDCVQSCQQALFDLTEKPWLQVASIGQNCLTFDGIVCQNCKDACEPRAIRFRFGAGGLSRPEINNEACTGCGACIAPCPNGSISMHSQQAQKEANL</sequence>
<feature type="binding site" evidence="8">
    <location>
        <position position="79"/>
    </location>
    <ligand>
        <name>[4Fe-4S] cluster</name>
        <dbReference type="ChEBI" id="CHEBI:49883"/>
        <label>2</label>
    </ligand>
</feature>
<dbReference type="InterPro" id="IPR017896">
    <property type="entry name" value="4Fe4S_Fe-S-bd"/>
</dbReference>
<evidence type="ECO:0000256" key="6">
    <source>
        <dbReference type="ARBA" id="ARBA00023004"/>
    </source>
</evidence>
<evidence type="ECO:0000256" key="7">
    <source>
        <dbReference type="ARBA" id="ARBA00023014"/>
    </source>
</evidence>
<dbReference type="NCBIfam" id="TIGR00402">
    <property type="entry name" value="napF"/>
    <property type="match status" value="1"/>
</dbReference>
<dbReference type="Gene3D" id="3.30.70.20">
    <property type="match status" value="2"/>
</dbReference>
<feature type="binding site" evidence="8">
    <location>
        <position position="50"/>
    </location>
    <ligand>
        <name>[4Fe-4S] cluster</name>
        <dbReference type="ChEBI" id="CHEBI:49883"/>
        <label>1</label>
    </ligand>
</feature>
<dbReference type="KEGG" id="kak:Kalk_16425"/>
<dbReference type="GO" id="GO:0046872">
    <property type="term" value="F:metal ion binding"/>
    <property type="evidence" value="ECO:0007669"/>
    <property type="project" value="UniProtKB-KW"/>
</dbReference>
<feature type="binding site" evidence="8">
    <location>
        <position position="147"/>
    </location>
    <ligand>
        <name>[4Fe-4S] cluster</name>
        <dbReference type="ChEBI" id="CHEBI:49883"/>
        <label>3</label>
    </ligand>
</feature>
<evidence type="ECO:0000259" key="9">
    <source>
        <dbReference type="PROSITE" id="PS51379"/>
    </source>
</evidence>
<reference evidence="11" key="1">
    <citation type="submission" date="2017-08" db="EMBL/GenBank/DDBJ databases">
        <title>Direct submision.</title>
        <authorList>
            <person name="Kim S.-J."/>
            <person name="Rhee S.-K."/>
        </authorList>
    </citation>
    <scope>NUCLEOTIDE SEQUENCE [LARGE SCALE GENOMIC DNA]</scope>
    <source>
        <strain evidence="11">GI5</strain>
    </source>
</reference>
<keyword evidence="6 8" id="KW-0408">Iron</keyword>
<evidence type="ECO:0000256" key="4">
    <source>
        <dbReference type="ARBA" id="ARBA00022737"/>
    </source>
</evidence>
<dbReference type="EMBL" id="CP022684">
    <property type="protein sequence ID" value="AUM13915.1"/>
    <property type="molecule type" value="Genomic_DNA"/>
</dbReference>
<keyword evidence="7 8" id="KW-0411">Iron-sulfur</keyword>
<proteinExistence type="inferred from homology"/>
<keyword evidence="4 8" id="KW-0677">Repeat</keyword>
<keyword evidence="11" id="KW-1185">Reference proteome</keyword>
<feature type="binding site" evidence="8">
    <location>
        <position position="76"/>
    </location>
    <ligand>
        <name>[4Fe-4S] cluster</name>
        <dbReference type="ChEBI" id="CHEBI:49883"/>
        <label>2</label>
    </ligand>
</feature>
<feature type="domain" description="4Fe-4S ferredoxin-type" evidence="9">
    <location>
        <begin position="138"/>
        <end position="167"/>
    </location>
</feature>
<gene>
    <name evidence="8 10" type="primary">napF</name>
    <name evidence="10" type="ORF">Kalk_16425</name>
</gene>
<feature type="binding site" evidence="8">
    <location>
        <position position="82"/>
    </location>
    <ligand>
        <name>[4Fe-4S] cluster</name>
        <dbReference type="ChEBI" id="CHEBI:49883"/>
        <label>2</label>
    </ligand>
</feature>
<dbReference type="RefSeq" id="WP_101895290.1">
    <property type="nucleotide sequence ID" value="NZ_CP022684.1"/>
</dbReference>
<organism evidence="10 11">
    <name type="scientific">Ketobacter alkanivorans</name>
    <dbReference type="NCBI Taxonomy" id="1917421"/>
    <lineage>
        <taxon>Bacteria</taxon>
        <taxon>Pseudomonadati</taxon>
        <taxon>Pseudomonadota</taxon>
        <taxon>Gammaproteobacteria</taxon>
        <taxon>Pseudomonadales</taxon>
        <taxon>Ketobacteraceae</taxon>
        <taxon>Ketobacter</taxon>
    </lineage>
</organism>
<dbReference type="PROSITE" id="PS00198">
    <property type="entry name" value="4FE4S_FER_1"/>
    <property type="match status" value="1"/>
</dbReference>
<feature type="binding site" evidence="8">
    <location>
        <position position="157"/>
    </location>
    <ligand>
        <name>[4Fe-4S] cluster</name>
        <dbReference type="ChEBI" id="CHEBI:49883"/>
        <label>3</label>
    </ligand>
</feature>
<dbReference type="SUPFAM" id="SSF46548">
    <property type="entry name" value="alpha-helical ferredoxin"/>
    <property type="match status" value="1"/>
</dbReference>
<dbReference type="GO" id="GO:0051539">
    <property type="term" value="F:4 iron, 4 sulfur cluster binding"/>
    <property type="evidence" value="ECO:0007669"/>
    <property type="project" value="UniProtKB-UniRule"/>
</dbReference>
<keyword evidence="2 8" id="KW-0004">4Fe-4S</keyword>
<dbReference type="InterPro" id="IPR050572">
    <property type="entry name" value="Fe-S_Ferredoxin"/>
</dbReference>
<comment type="cofactor">
    <cofactor evidence="8">
        <name>[4Fe-4S] cluster</name>
        <dbReference type="ChEBI" id="CHEBI:49883"/>
    </cofactor>
</comment>
<keyword evidence="1" id="KW-0813">Transport</keyword>
<dbReference type="AlphaFoldDB" id="A0A2K9LR31"/>
<dbReference type="Pfam" id="PF12838">
    <property type="entry name" value="Fer4_7"/>
    <property type="match status" value="1"/>
</dbReference>
<evidence type="ECO:0000313" key="11">
    <source>
        <dbReference type="Proteomes" id="UP000235116"/>
    </source>
</evidence>
<dbReference type="OrthoDB" id="9808559at2"/>
<comment type="function">
    <text evidence="8">Could be involved in the maturation of NapA, the catalytic subunit of the periplasmic nitrate reductase, before its export into the periplasm.</text>
</comment>
<evidence type="ECO:0000256" key="5">
    <source>
        <dbReference type="ARBA" id="ARBA00022982"/>
    </source>
</evidence>
<dbReference type="PANTHER" id="PTHR43687:SF6">
    <property type="entry name" value="L-ASPARTATE SEMIALDEHYDE SULFURTRANSFERASE IRON-SULFUR SUBUNIT"/>
    <property type="match status" value="1"/>
</dbReference>
<comment type="subcellular location">
    <subcellularLocation>
        <location evidence="8">Cytoplasm</location>
    </subcellularLocation>
</comment>
<evidence type="ECO:0000256" key="2">
    <source>
        <dbReference type="ARBA" id="ARBA00022485"/>
    </source>
</evidence>
<dbReference type="Pfam" id="PF13187">
    <property type="entry name" value="Fer4_9"/>
    <property type="match status" value="1"/>
</dbReference>
<dbReference type="PROSITE" id="PS51379">
    <property type="entry name" value="4FE4S_FER_2"/>
    <property type="match status" value="3"/>
</dbReference>
<dbReference type="InterPro" id="IPR004496">
    <property type="entry name" value="NapF"/>
</dbReference>
<evidence type="ECO:0000256" key="8">
    <source>
        <dbReference type="HAMAP-Rule" id="MF_02201"/>
    </source>
</evidence>
<comment type="similarity">
    <text evidence="8">Belongs to the NapF family.</text>
</comment>
<feature type="binding site" evidence="8">
    <location>
        <position position="153"/>
    </location>
    <ligand>
        <name>[4Fe-4S] cluster</name>
        <dbReference type="ChEBI" id="CHEBI:49883"/>
        <label>3</label>
    </ligand>
</feature>
<feature type="binding site" evidence="8">
    <location>
        <position position="150"/>
    </location>
    <ligand>
        <name>[4Fe-4S] cluster</name>
        <dbReference type="ChEBI" id="CHEBI:49883"/>
        <label>3</label>
    </ligand>
</feature>
<protein>
    <recommendedName>
        <fullName evidence="8">Ferredoxin-type protein NapF</fullName>
    </recommendedName>
</protein>
<evidence type="ECO:0000256" key="3">
    <source>
        <dbReference type="ARBA" id="ARBA00022723"/>
    </source>
</evidence>
<dbReference type="HAMAP" id="MF_02201">
    <property type="entry name" value="NapF"/>
    <property type="match status" value="1"/>
</dbReference>
<feature type="domain" description="4Fe-4S ferredoxin-type" evidence="9">
    <location>
        <begin position="35"/>
        <end position="64"/>
    </location>
</feature>
<dbReference type="Proteomes" id="UP000235116">
    <property type="component" value="Chromosome"/>
</dbReference>
<keyword evidence="5" id="KW-0249">Electron transport</keyword>
<dbReference type="GO" id="GO:0005737">
    <property type="term" value="C:cytoplasm"/>
    <property type="evidence" value="ECO:0007669"/>
    <property type="project" value="UniProtKB-SubCell"/>
</dbReference>
<name>A0A2K9LR31_9GAMM</name>
<accession>A0A2K9LR31</accession>
<keyword evidence="3 8" id="KW-0479">Metal-binding</keyword>
<feature type="binding site" evidence="8">
    <location>
        <position position="86"/>
    </location>
    <ligand>
        <name>[4Fe-4S] cluster</name>
        <dbReference type="ChEBI" id="CHEBI:49883"/>
        <label>2</label>
    </ligand>
</feature>